<dbReference type="SUPFAM" id="SSF52540">
    <property type="entry name" value="P-loop containing nucleoside triphosphate hydrolases"/>
    <property type="match status" value="1"/>
</dbReference>
<dbReference type="NCBIfam" id="NF008338">
    <property type="entry name" value="PRK11124.1"/>
    <property type="match status" value="1"/>
</dbReference>
<dbReference type="InterPro" id="IPR027417">
    <property type="entry name" value="P-loop_NTPase"/>
</dbReference>
<comment type="subcellular location">
    <subcellularLocation>
        <location evidence="1">Cell inner membrane</location>
        <topology evidence="1">Peripheral membrane protein</topology>
    </subcellularLocation>
</comment>
<evidence type="ECO:0000256" key="8">
    <source>
        <dbReference type="ARBA" id="ARBA00022967"/>
    </source>
</evidence>
<dbReference type="InterPro" id="IPR003439">
    <property type="entry name" value="ABC_transporter-like_ATP-bd"/>
</dbReference>
<dbReference type="Proteomes" id="UP000241426">
    <property type="component" value="Unassembled WGS sequence"/>
</dbReference>
<evidence type="ECO:0000256" key="3">
    <source>
        <dbReference type="ARBA" id="ARBA00022448"/>
    </source>
</evidence>
<evidence type="ECO:0000256" key="5">
    <source>
        <dbReference type="ARBA" id="ARBA00022519"/>
    </source>
</evidence>
<dbReference type="SMART" id="SM00382">
    <property type="entry name" value="AAA"/>
    <property type="match status" value="1"/>
</dbReference>
<dbReference type="PIRSF" id="PIRSF039085">
    <property type="entry name" value="ABC_ATPase_HisP"/>
    <property type="match status" value="1"/>
</dbReference>
<protein>
    <recommendedName>
        <fullName evidence="12">Arginine transport ATP-binding protein ArtP</fullName>
        <ecNumber evidence="11">7.4.2.1</ecNumber>
    </recommendedName>
</protein>
<evidence type="ECO:0000256" key="7">
    <source>
        <dbReference type="ARBA" id="ARBA00022840"/>
    </source>
</evidence>
<dbReference type="PANTHER" id="PTHR43166">
    <property type="entry name" value="AMINO ACID IMPORT ATP-BINDING PROTEIN"/>
    <property type="match status" value="1"/>
</dbReference>
<keyword evidence="9" id="KW-0029">Amino-acid transport</keyword>
<keyword evidence="4" id="KW-1003">Cell membrane</keyword>
<keyword evidence="10" id="KW-0472">Membrane</keyword>
<dbReference type="Pfam" id="PF00005">
    <property type="entry name" value="ABC_tran"/>
    <property type="match status" value="1"/>
</dbReference>
<evidence type="ECO:0000256" key="10">
    <source>
        <dbReference type="ARBA" id="ARBA00023136"/>
    </source>
</evidence>
<proteinExistence type="inferred from homology"/>
<dbReference type="Gene3D" id="3.40.50.300">
    <property type="entry name" value="P-loop containing nucleotide triphosphate hydrolases"/>
    <property type="match status" value="1"/>
</dbReference>
<keyword evidence="3" id="KW-0813">Transport</keyword>
<dbReference type="EMBL" id="PYNF01000007">
    <property type="protein sequence ID" value="PSU98982.1"/>
    <property type="molecule type" value="Genomic_DNA"/>
</dbReference>
<evidence type="ECO:0000256" key="13">
    <source>
        <dbReference type="ARBA" id="ARBA00047624"/>
    </source>
</evidence>
<dbReference type="PANTHER" id="PTHR43166:SF25">
    <property type="entry name" value="ARGININE TRANSPORT ATP-BINDING PROTEIN ARTP"/>
    <property type="match status" value="1"/>
</dbReference>
<dbReference type="GO" id="GO:0005524">
    <property type="term" value="F:ATP binding"/>
    <property type="evidence" value="ECO:0007669"/>
    <property type="project" value="UniProtKB-KW"/>
</dbReference>
<dbReference type="eggNOG" id="COG1126">
    <property type="taxonomic scope" value="Bacteria"/>
</dbReference>
<dbReference type="InterPro" id="IPR003593">
    <property type="entry name" value="AAA+_ATPase"/>
</dbReference>
<evidence type="ECO:0000256" key="1">
    <source>
        <dbReference type="ARBA" id="ARBA00004417"/>
    </source>
</evidence>
<dbReference type="GO" id="GO:0005886">
    <property type="term" value="C:plasma membrane"/>
    <property type="evidence" value="ECO:0007669"/>
    <property type="project" value="UniProtKB-SubCell"/>
</dbReference>
<comment type="catalytic activity">
    <reaction evidence="13">
        <text>a polar amino acid(out) + ATP + H2O = a polar amino acid(in) + ADP + phosphate + H(+)</text>
        <dbReference type="Rhea" id="RHEA:14673"/>
        <dbReference type="ChEBI" id="CHEBI:15377"/>
        <dbReference type="ChEBI" id="CHEBI:15378"/>
        <dbReference type="ChEBI" id="CHEBI:30616"/>
        <dbReference type="ChEBI" id="CHEBI:43474"/>
        <dbReference type="ChEBI" id="CHEBI:62031"/>
        <dbReference type="ChEBI" id="CHEBI:456216"/>
        <dbReference type="EC" id="7.4.2.1"/>
    </reaction>
    <physiologicalReaction direction="left-to-right" evidence="13">
        <dbReference type="Rhea" id="RHEA:14674"/>
    </physiologicalReaction>
</comment>
<evidence type="ECO:0000256" key="14">
    <source>
        <dbReference type="ARBA" id="ARBA00047796"/>
    </source>
</evidence>
<accession>A0A2T3KIE5</accession>
<comment type="catalytic activity">
    <reaction evidence="14">
        <text>L-arginine(out) + ATP + H2O = L-arginine(in) + ADP + phosphate + H(+)</text>
        <dbReference type="Rhea" id="RHEA:29879"/>
        <dbReference type="ChEBI" id="CHEBI:15377"/>
        <dbReference type="ChEBI" id="CHEBI:15378"/>
        <dbReference type="ChEBI" id="CHEBI:30616"/>
        <dbReference type="ChEBI" id="CHEBI:32682"/>
        <dbReference type="ChEBI" id="CHEBI:43474"/>
        <dbReference type="ChEBI" id="CHEBI:456216"/>
        <dbReference type="EC" id="7.4.2.1"/>
    </reaction>
    <physiologicalReaction direction="left-to-right" evidence="14">
        <dbReference type="Rhea" id="RHEA:29880"/>
    </physiologicalReaction>
</comment>
<dbReference type="PROSITE" id="PS00211">
    <property type="entry name" value="ABC_TRANSPORTER_1"/>
    <property type="match status" value="1"/>
</dbReference>
<accession>A0A0B7JBZ4</accession>
<dbReference type="AlphaFoldDB" id="A0A0B7JBZ4"/>
<gene>
    <name evidence="15" type="ORF">C9J27_10805</name>
</gene>
<dbReference type="InterPro" id="IPR017871">
    <property type="entry name" value="ABC_transporter-like_CS"/>
</dbReference>
<comment type="similarity">
    <text evidence="2">Belongs to the ABC transporter superfamily.</text>
</comment>
<keyword evidence="8" id="KW-1278">Translocase</keyword>
<dbReference type="GeneID" id="29944807"/>
<dbReference type="InterPro" id="IPR050086">
    <property type="entry name" value="MetN_ABC_transporter-like"/>
</dbReference>
<evidence type="ECO:0000313" key="16">
    <source>
        <dbReference type="Proteomes" id="UP000241426"/>
    </source>
</evidence>
<evidence type="ECO:0000256" key="6">
    <source>
        <dbReference type="ARBA" id="ARBA00022741"/>
    </source>
</evidence>
<dbReference type="GO" id="GO:0015426">
    <property type="term" value="F:ATPase-coupled polar amino acid-transporter activity"/>
    <property type="evidence" value="ECO:0007669"/>
    <property type="project" value="UniProtKB-EC"/>
</dbReference>
<evidence type="ECO:0000256" key="2">
    <source>
        <dbReference type="ARBA" id="ARBA00005417"/>
    </source>
</evidence>
<keyword evidence="5" id="KW-0997">Cell inner membrane</keyword>
<dbReference type="RefSeq" id="WP_036794251.1">
    <property type="nucleotide sequence ID" value="NZ_LN794352.1"/>
</dbReference>
<evidence type="ECO:0000313" key="15">
    <source>
        <dbReference type="EMBL" id="PSU98982.1"/>
    </source>
</evidence>
<comment type="caution">
    <text evidence="15">The sequence shown here is derived from an EMBL/GenBank/DDBJ whole genome shotgun (WGS) entry which is preliminary data.</text>
</comment>
<dbReference type="EC" id="7.4.2.1" evidence="11"/>
<dbReference type="GO" id="GO:0016887">
    <property type="term" value="F:ATP hydrolysis activity"/>
    <property type="evidence" value="ECO:0007669"/>
    <property type="project" value="InterPro"/>
</dbReference>
<keyword evidence="7 15" id="KW-0067">ATP-binding</keyword>
<keyword evidence="6" id="KW-0547">Nucleotide-binding</keyword>
<evidence type="ECO:0000256" key="12">
    <source>
        <dbReference type="ARBA" id="ARBA00040096"/>
    </source>
</evidence>
<dbReference type="InterPro" id="IPR030679">
    <property type="entry name" value="ABC_ATPase_HisP-typ"/>
</dbReference>
<evidence type="ECO:0000256" key="4">
    <source>
        <dbReference type="ARBA" id="ARBA00022475"/>
    </source>
</evidence>
<dbReference type="PROSITE" id="PS50893">
    <property type="entry name" value="ABC_TRANSPORTER_2"/>
    <property type="match status" value="1"/>
</dbReference>
<evidence type="ECO:0000256" key="11">
    <source>
        <dbReference type="ARBA" id="ARBA00038850"/>
    </source>
</evidence>
<name>A0A0B7JBZ4_9GAMM</name>
<sequence length="242" mass="26540">MSIQVSNINKFYGQNQVLHDVSFTCNTGETLVLLGPSGAGKSSLLRVLNLLENATDGKLTIADNVFDFSKPISEQKGLALRRKVGMVFQQYNLWPHKTVIENLTEAPIKVLGIDKALAKQQAVAILTQLHLADKADAWPLQLSGGQQQRVAIARALMMKPDVLLFDEPTAALDPEITSQIVKIIKDLSGTGITQVVVTHEVDFAKKIASHILYMENGRVIEHGSHASFATPKTTQFAEYLTH</sequence>
<evidence type="ECO:0000256" key="9">
    <source>
        <dbReference type="ARBA" id="ARBA00022970"/>
    </source>
</evidence>
<reference evidence="15 16" key="1">
    <citation type="submission" date="2018-01" db="EMBL/GenBank/DDBJ databases">
        <title>Whole genome sequencing of Histamine producing bacteria.</title>
        <authorList>
            <person name="Butler K."/>
        </authorList>
    </citation>
    <scope>NUCLEOTIDE SEQUENCE [LARGE SCALE GENOMIC DNA]</scope>
    <source>
        <strain evidence="15 16">FS-7.2</strain>
    </source>
</reference>
<organism evidence="15 16">
    <name type="scientific">Photobacterium kishitanii</name>
    <dbReference type="NCBI Taxonomy" id="318456"/>
    <lineage>
        <taxon>Bacteria</taxon>
        <taxon>Pseudomonadati</taxon>
        <taxon>Pseudomonadota</taxon>
        <taxon>Gammaproteobacteria</taxon>
        <taxon>Vibrionales</taxon>
        <taxon>Vibrionaceae</taxon>
        <taxon>Photobacterium</taxon>
    </lineage>
</organism>